<keyword evidence="7" id="KW-1185">Reference proteome</keyword>
<feature type="domain" description="Proline utilization A N-terminal" evidence="4">
    <location>
        <begin position="11"/>
        <end position="96"/>
    </location>
</feature>
<dbReference type="Gene3D" id="3.20.20.220">
    <property type="match status" value="1"/>
</dbReference>
<name>A0A2M9YLA0_9LEPT</name>
<gene>
    <name evidence="6" type="ORF">CH376_02680</name>
    <name evidence="5" type="ORF">CH380_15660</name>
</gene>
<evidence type="ECO:0000313" key="7">
    <source>
        <dbReference type="Proteomes" id="UP000232149"/>
    </source>
</evidence>
<evidence type="ECO:0000313" key="6">
    <source>
        <dbReference type="EMBL" id="PJZ63542.1"/>
    </source>
</evidence>
<evidence type="ECO:0000313" key="5">
    <source>
        <dbReference type="EMBL" id="PJZ52335.1"/>
    </source>
</evidence>
<dbReference type="Proteomes" id="UP000232149">
    <property type="component" value="Unassembled WGS sequence"/>
</dbReference>
<evidence type="ECO:0008006" key="9">
    <source>
        <dbReference type="Google" id="ProtNLM"/>
    </source>
</evidence>
<dbReference type="EMBL" id="NPDV01000014">
    <property type="protein sequence ID" value="PJZ52335.1"/>
    <property type="molecule type" value="Genomic_DNA"/>
</dbReference>
<dbReference type="GO" id="GO:0010133">
    <property type="term" value="P:L-proline catabolic process to L-glutamate"/>
    <property type="evidence" value="ECO:0007669"/>
    <property type="project" value="TreeGrafter"/>
</dbReference>
<proteinExistence type="predicted"/>
<organism evidence="5 8">
    <name type="scientific">Leptospira adleri</name>
    <dbReference type="NCBI Taxonomy" id="2023186"/>
    <lineage>
        <taxon>Bacteria</taxon>
        <taxon>Pseudomonadati</taxon>
        <taxon>Spirochaetota</taxon>
        <taxon>Spirochaetia</taxon>
        <taxon>Leptospirales</taxon>
        <taxon>Leptospiraceae</taxon>
        <taxon>Leptospira</taxon>
    </lineage>
</organism>
<dbReference type="Proteomes" id="UP000232188">
    <property type="component" value="Unassembled WGS sequence"/>
</dbReference>
<feature type="transmembrane region" description="Helical" evidence="2">
    <location>
        <begin position="96"/>
        <end position="115"/>
    </location>
</feature>
<dbReference type="PANTHER" id="PTHR13914">
    <property type="entry name" value="PROLINE OXIDASE"/>
    <property type="match status" value="1"/>
</dbReference>
<dbReference type="EMBL" id="NPDU01000004">
    <property type="protein sequence ID" value="PJZ63542.1"/>
    <property type="molecule type" value="Genomic_DNA"/>
</dbReference>
<evidence type="ECO:0000259" key="3">
    <source>
        <dbReference type="Pfam" id="PF01619"/>
    </source>
</evidence>
<evidence type="ECO:0000256" key="1">
    <source>
        <dbReference type="ARBA" id="ARBA00023002"/>
    </source>
</evidence>
<dbReference type="RefSeq" id="WP_100786691.1">
    <property type="nucleotide sequence ID" value="NZ_NPDU01000004.1"/>
</dbReference>
<dbReference type="PANTHER" id="PTHR13914:SF0">
    <property type="entry name" value="PROLINE DEHYDROGENASE 1, MITOCHONDRIAL"/>
    <property type="match status" value="1"/>
</dbReference>
<evidence type="ECO:0000313" key="8">
    <source>
        <dbReference type="Proteomes" id="UP000232188"/>
    </source>
</evidence>
<reference evidence="7 8" key="1">
    <citation type="submission" date="2017-07" db="EMBL/GenBank/DDBJ databases">
        <title>Leptospira spp. isolated from tropical soils.</title>
        <authorList>
            <person name="Thibeaux R."/>
            <person name="Iraola G."/>
            <person name="Ferres I."/>
            <person name="Bierque E."/>
            <person name="Girault D."/>
            <person name="Soupe-Gilbert M.-E."/>
            <person name="Picardeau M."/>
            <person name="Goarant C."/>
        </authorList>
    </citation>
    <scope>NUCLEOTIDE SEQUENCE [LARGE SCALE GENOMIC DNA]</scope>
    <source>
        <strain evidence="5 8">FH2-B-C1</strain>
        <strain evidence="6 7">FH2-B-D1</strain>
    </source>
</reference>
<dbReference type="SUPFAM" id="SSF51730">
    <property type="entry name" value="FAD-linked oxidoreductase"/>
    <property type="match status" value="1"/>
</dbReference>
<dbReference type="InterPro" id="IPR029041">
    <property type="entry name" value="FAD-linked_oxidoreductase-like"/>
</dbReference>
<keyword evidence="2" id="KW-1133">Transmembrane helix</keyword>
<dbReference type="GO" id="GO:0071949">
    <property type="term" value="F:FAD binding"/>
    <property type="evidence" value="ECO:0007669"/>
    <property type="project" value="TreeGrafter"/>
</dbReference>
<dbReference type="InterPro" id="IPR041514">
    <property type="entry name" value="PutA_N"/>
</dbReference>
<dbReference type="GO" id="GO:0004657">
    <property type="term" value="F:proline dehydrogenase activity"/>
    <property type="evidence" value="ECO:0007669"/>
    <property type="project" value="InterPro"/>
</dbReference>
<protein>
    <recommendedName>
        <fullName evidence="9">1-pyrroline-5-carboxylate dehydrogenase</fullName>
    </recommendedName>
</protein>
<dbReference type="InterPro" id="IPR015659">
    <property type="entry name" value="Proline_oxidase"/>
</dbReference>
<keyword evidence="1" id="KW-0560">Oxidoreductase</keyword>
<keyword evidence="2" id="KW-0812">Transmembrane</keyword>
<sequence>MITIASESIELKTQVLGMRIFREDESQSSRYLSKHFWIKKILGISFRYPNLKVEMFRFVDVLPSLRSSREITEHFILYLLNKDTEIPNWIRPFLRFLLGIFPISFLFGVGIRAVVLRTSGNFIAGKDFKEAAKRLKKLRKKDSVFTLDILGESALSEKEANVYQKQYLRTIENLDSFAGSETTNYGACPFVNVSVKCSSLYSQISSLAKEESAAVLKEKLRPILRLAKSRNYFLNLDAEQYDYKEILISLALEIFSEPEFSDYPHFGIVIQTYLKDSRKELIQILEYSKTRKIPITVRLVKGAYWEYEVIRAKEKGWEIPVFENKAETDLNYEECAKILLDSYPRILSAFASHNIRSLSAILTYAESKGISKRDFEIQMLYGMGDSYKVVLKKMGYRIREYTPLGDILPGMAYLVRRLLENTSNQGFLQNFLSGRMDYSHLLKNPKESISNAELL</sequence>
<dbReference type="AlphaFoldDB" id="A0A2M9YLA0"/>
<dbReference type="Pfam" id="PF01619">
    <property type="entry name" value="Pro_dh"/>
    <property type="match status" value="1"/>
</dbReference>
<accession>A0A2M9YLA0</accession>
<evidence type="ECO:0000259" key="4">
    <source>
        <dbReference type="Pfam" id="PF18083"/>
    </source>
</evidence>
<keyword evidence="2" id="KW-0472">Membrane</keyword>
<dbReference type="InterPro" id="IPR002872">
    <property type="entry name" value="Proline_DH_dom"/>
</dbReference>
<feature type="domain" description="Proline dehydrogenase" evidence="3">
    <location>
        <begin position="131"/>
        <end position="429"/>
    </location>
</feature>
<evidence type="ECO:0000256" key="2">
    <source>
        <dbReference type="SAM" id="Phobius"/>
    </source>
</evidence>
<dbReference type="Pfam" id="PF18083">
    <property type="entry name" value="PutA_N"/>
    <property type="match status" value="1"/>
</dbReference>
<comment type="caution">
    <text evidence="5">The sequence shown here is derived from an EMBL/GenBank/DDBJ whole genome shotgun (WGS) entry which is preliminary data.</text>
</comment>